<dbReference type="InterPro" id="IPR050527">
    <property type="entry name" value="Snail/Krueppel_Znf"/>
</dbReference>
<dbReference type="FunFam" id="3.30.160.60:FF:000169">
    <property type="entry name" value="transcriptional repressor scratch 2"/>
    <property type="match status" value="1"/>
</dbReference>
<keyword evidence="5" id="KW-0862">Zinc</keyword>
<comment type="subcellular location">
    <subcellularLocation>
        <location evidence="1">Nucleus</location>
    </subcellularLocation>
</comment>
<evidence type="ECO:0000256" key="7">
    <source>
        <dbReference type="ARBA" id="ARBA00023242"/>
    </source>
</evidence>
<evidence type="ECO:0000313" key="12">
    <source>
        <dbReference type="EMBL" id="ABP35755.1"/>
    </source>
</evidence>
<organism evidence="12">
    <name type="scientific">Capitella teleta</name>
    <name type="common">Polychaete worm</name>
    <dbReference type="NCBI Taxonomy" id="283909"/>
    <lineage>
        <taxon>Eukaryota</taxon>
        <taxon>Metazoa</taxon>
        <taxon>Spiralia</taxon>
        <taxon>Lophotrochozoa</taxon>
        <taxon>Annelida</taxon>
        <taxon>Polychaeta</taxon>
        <taxon>Sedentaria</taxon>
        <taxon>Scolecida</taxon>
        <taxon>Capitellidae</taxon>
        <taxon>Capitella</taxon>
    </lineage>
</organism>
<dbReference type="PANTHER" id="PTHR24388">
    <property type="entry name" value="ZINC FINGER PROTEIN"/>
    <property type="match status" value="1"/>
</dbReference>
<keyword evidence="7" id="KW-0539">Nucleus</keyword>
<evidence type="ECO:0000256" key="1">
    <source>
        <dbReference type="ARBA" id="ARBA00004123"/>
    </source>
</evidence>
<dbReference type="PROSITE" id="PS00028">
    <property type="entry name" value="ZINC_FINGER_C2H2_1"/>
    <property type="match status" value="4"/>
</dbReference>
<dbReference type="Pfam" id="PF13912">
    <property type="entry name" value="zf-C2H2_6"/>
    <property type="match status" value="1"/>
</dbReference>
<evidence type="ECO:0000256" key="3">
    <source>
        <dbReference type="ARBA" id="ARBA00022737"/>
    </source>
</evidence>
<evidence type="ECO:0000256" key="6">
    <source>
        <dbReference type="ARBA" id="ARBA00023125"/>
    </source>
</evidence>
<dbReference type="PROSITE" id="PS50157">
    <property type="entry name" value="ZINC_FINGER_C2H2_2"/>
    <property type="match status" value="5"/>
</dbReference>
<feature type="compositionally biased region" description="Polar residues" evidence="10">
    <location>
        <begin position="42"/>
        <end position="54"/>
    </location>
</feature>
<evidence type="ECO:0000256" key="2">
    <source>
        <dbReference type="ARBA" id="ARBA00022723"/>
    </source>
</evidence>
<keyword evidence="6" id="KW-0238">DNA-binding</keyword>
<keyword evidence="4 9" id="KW-0863">Zinc-finger</keyword>
<dbReference type="Gene3D" id="3.30.160.60">
    <property type="entry name" value="Classic Zinc Finger"/>
    <property type="match status" value="4"/>
</dbReference>
<name>A5Y775_CAPTE</name>
<dbReference type="AlphaFoldDB" id="A5Y775"/>
<evidence type="ECO:0000256" key="9">
    <source>
        <dbReference type="PROSITE-ProRule" id="PRU00042"/>
    </source>
</evidence>
<evidence type="ECO:0000256" key="10">
    <source>
        <dbReference type="SAM" id="MobiDB-lite"/>
    </source>
</evidence>
<evidence type="ECO:0000259" key="11">
    <source>
        <dbReference type="PROSITE" id="PS50157"/>
    </source>
</evidence>
<dbReference type="InterPro" id="IPR013087">
    <property type="entry name" value="Znf_C2H2_type"/>
</dbReference>
<dbReference type="FunFam" id="3.30.160.60:FF:000942">
    <property type="entry name" value="Snail zinc finger protein"/>
    <property type="match status" value="1"/>
</dbReference>
<evidence type="ECO:0000256" key="4">
    <source>
        <dbReference type="ARBA" id="ARBA00022771"/>
    </source>
</evidence>
<feature type="region of interest" description="Disordered" evidence="10">
    <location>
        <begin position="179"/>
        <end position="218"/>
    </location>
</feature>
<dbReference type="SUPFAM" id="SSF57667">
    <property type="entry name" value="beta-beta-alpha zinc fingers"/>
    <property type="match status" value="2"/>
</dbReference>
<keyword evidence="3" id="KW-0677">Repeat</keyword>
<feature type="non-terminal residue" evidence="12">
    <location>
        <position position="1"/>
    </location>
</feature>
<dbReference type="SMART" id="SM00355">
    <property type="entry name" value="ZnF_C2H2"/>
    <property type="match status" value="5"/>
</dbReference>
<dbReference type="InterPro" id="IPR036236">
    <property type="entry name" value="Znf_C2H2_sf"/>
</dbReference>
<feature type="compositionally biased region" description="Polar residues" evidence="10">
    <location>
        <begin position="64"/>
        <end position="74"/>
    </location>
</feature>
<feature type="compositionally biased region" description="Acidic residues" evidence="10">
    <location>
        <begin position="25"/>
        <end position="39"/>
    </location>
</feature>
<dbReference type="GO" id="GO:0005634">
    <property type="term" value="C:nucleus"/>
    <property type="evidence" value="ECO:0007669"/>
    <property type="project" value="UniProtKB-SubCell"/>
</dbReference>
<feature type="domain" description="C2H2-type" evidence="11">
    <location>
        <begin position="237"/>
        <end position="264"/>
    </location>
</feature>
<keyword evidence="2" id="KW-0479">Metal-binding</keyword>
<evidence type="ECO:0000256" key="8">
    <source>
        <dbReference type="ARBA" id="ARBA00037948"/>
    </source>
</evidence>
<dbReference type="FunFam" id="3.30.160.60:FF:001114">
    <property type="entry name" value="Zinc finger protein SNAI2"/>
    <property type="match status" value="1"/>
</dbReference>
<sequence length="377" mass="42922">LIGRRDKLLENMDSFARRELTSHDEEQDYVDIEADDEEECSSKISDNTDRTSPFPSDDGRPGSAGSSRNSQFTPSPRPVPVRPWELGHPTPVHPTAMTLTSPVCHMEKHHPAEAADAKLPHLQSPHLRYAGFPLPYPFPYDMPDMWNNNMKSVHGLVNYFDPAYLRMLYRDHQQPHAPTPLLPFPSLRPDKTNERMTWATSSSSERSSPVGGGVSPPVLEEELMKKEKKRDSKAGHFQCDTCKKSYSTINGLTKHKQFHCEDMMKKEFSCKYCDKTYTSLGALKMHIRTHTLPCKCKLCGKAFSRPWLLQGHIRTHTGEKPFQCAHCGRAFADRSNLRAHLQTHSEVKKYRCGRCSKTFARMSLLVKHEGRECLSSI</sequence>
<dbReference type="EMBL" id="EF192045">
    <property type="protein sequence ID" value="ABP35755.1"/>
    <property type="molecule type" value="mRNA"/>
</dbReference>
<protein>
    <submittedName>
        <fullName evidence="12">Snail2</fullName>
    </submittedName>
</protein>
<dbReference type="PANTHER" id="PTHR24388:SF54">
    <property type="entry name" value="PROTEIN ESCARGOT"/>
    <property type="match status" value="1"/>
</dbReference>
<feature type="domain" description="C2H2-type" evidence="11">
    <location>
        <begin position="322"/>
        <end position="349"/>
    </location>
</feature>
<proteinExistence type="evidence at transcript level"/>
<reference evidence="12" key="1">
    <citation type="journal article" date="2007" name="Dev. Genes Evol.">
        <title>Characterization of twist and snail gene expression during mesoderm and nervous system development in the polychaete annelid Capitella sp. I.</title>
        <authorList>
            <person name="Dill K.K."/>
            <person name="Thamm K."/>
            <person name="Seaver E.C."/>
        </authorList>
    </citation>
    <scope>NUCLEOTIDE SEQUENCE</scope>
</reference>
<dbReference type="GO" id="GO:0000978">
    <property type="term" value="F:RNA polymerase II cis-regulatory region sequence-specific DNA binding"/>
    <property type="evidence" value="ECO:0007669"/>
    <property type="project" value="TreeGrafter"/>
</dbReference>
<feature type="region of interest" description="Disordered" evidence="10">
    <location>
        <begin position="16"/>
        <end position="87"/>
    </location>
</feature>
<dbReference type="GO" id="GO:0000981">
    <property type="term" value="F:DNA-binding transcription factor activity, RNA polymerase II-specific"/>
    <property type="evidence" value="ECO:0007669"/>
    <property type="project" value="TreeGrafter"/>
</dbReference>
<comment type="similarity">
    <text evidence="8">Belongs to the snail C2H2-type zinc-finger protein family.</text>
</comment>
<accession>A5Y775</accession>
<feature type="domain" description="C2H2-type" evidence="11">
    <location>
        <begin position="294"/>
        <end position="321"/>
    </location>
</feature>
<evidence type="ECO:0000256" key="5">
    <source>
        <dbReference type="ARBA" id="ARBA00022833"/>
    </source>
</evidence>
<dbReference type="FunFam" id="3.30.160.60:FF:000207">
    <property type="entry name" value="zinc finger protein SNAI2"/>
    <property type="match status" value="1"/>
</dbReference>
<feature type="domain" description="C2H2-type" evidence="11">
    <location>
        <begin position="268"/>
        <end position="291"/>
    </location>
</feature>
<dbReference type="GO" id="GO:0008270">
    <property type="term" value="F:zinc ion binding"/>
    <property type="evidence" value="ECO:0007669"/>
    <property type="project" value="UniProtKB-KW"/>
</dbReference>
<feature type="domain" description="C2H2-type" evidence="11">
    <location>
        <begin position="350"/>
        <end position="369"/>
    </location>
</feature>
<dbReference type="Pfam" id="PF00096">
    <property type="entry name" value="zf-C2H2"/>
    <property type="match status" value="3"/>
</dbReference>